<dbReference type="RefSeq" id="WP_105861469.1">
    <property type="nucleotide sequence ID" value="NZ_PUEJ01000003.1"/>
</dbReference>
<evidence type="ECO:0000256" key="4">
    <source>
        <dbReference type="ARBA" id="ARBA00022692"/>
    </source>
</evidence>
<dbReference type="GO" id="GO:0006508">
    <property type="term" value="P:proteolysis"/>
    <property type="evidence" value="ECO:0007669"/>
    <property type="project" value="UniProtKB-KW"/>
</dbReference>
<feature type="transmembrane region" description="Helical" evidence="9">
    <location>
        <begin position="12"/>
        <end position="32"/>
    </location>
</feature>
<protein>
    <recommendedName>
        <fullName evidence="9">Lipoprotein signal peptidase</fullName>
        <ecNumber evidence="9">3.4.23.36</ecNumber>
    </recommendedName>
    <alternativeName>
        <fullName evidence="9">Prolipoprotein signal peptidase</fullName>
    </alternativeName>
    <alternativeName>
        <fullName evidence="9">Signal peptidase II</fullName>
        <shortName evidence="9">SPase II</shortName>
    </alternativeName>
</protein>
<feature type="active site" evidence="9">
    <location>
        <position position="158"/>
    </location>
</feature>
<keyword evidence="2 9" id="KW-1003">Cell membrane</keyword>
<gene>
    <name evidence="9 11" type="primary">lspA</name>
    <name evidence="11" type="ORF">C5L14_07725</name>
</gene>
<evidence type="ECO:0000256" key="2">
    <source>
        <dbReference type="ARBA" id="ARBA00022475"/>
    </source>
</evidence>
<comment type="pathway">
    <text evidence="9">Protein modification; lipoprotein biosynthesis (signal peptide cleavage).</text>
</comment>
<keyword evidence="4 9" id="KW-0812">Transmembrane</keyword>
<accession>A0A2S9QES7</accession>
<keyword evidence="7 9" id="KW-1133">Transmembrane helix</keyword>
<name>A0A2S9QES7_9HYPH</name>
<feature type="transmembrane region" description="Helical" evidence="9">
    <location>
        <begin position="149"/>
        <end position="170"/>
    </location>
</feature>
<dbReference type="PRINTS" id="PR00781">
    <property type="entry name" value="LIPOSIGPTASE"/>
</dbReference>
<feature type="active site" evidence="9">
    <location>
        <position position="140"/>
    </location>
</feature>
<evidence type="ECO:0000256" key="10">
    <source>
        <dbReference type="RuleBase" id="RU004181"/>
    </source>
</evidence>
<keyword evidence="3 9" id="KW-0645">Protease</keyword>
<dbReference type="EC" id="3.4.23.36" evidence="9"/>
<dbReference type="GO" id="GO:0005886">
    <property type="term" value="C:plasma membrane"/>
    <property type="evidence" value="ECO:0007669"/>
    <property type="project" value="UniProtKB-SubCell"/>
</dbReference>
<evidence type="ECO:0000313" key="12">
    <source>
        <dbReference type="Proteomes" id="UP000237682"/>
    </source>
</evidence>
<organism evidence="11 12">
    <name type="scientific">Labrys okinawensis</name>
    <dbReference type="NCBI Taxonomy" id="346911"/>
    <lineage>
        <taxon>Bacteria</taxon>
        <taxon>Pseudomonadati</taxon>
        <taxon>Pseudomonadota</taxon>
        <taxon>Alphaproteobacteria</taxon>
        <taxon>Hyphomicrobiales</taxon>
        <taxon>Xanthobacteraceae</taxon>
        <taxon>Labrys</taxon>
    </lineage>
</organism>
<comment type="function">
    <text evidence="9">This protein specifically catalyzes the removal of signal peptides from prolipoproteins.</text>
</comment>
<reference evidence="11 12" key="1">
    <citation type="submission" date="2018-02" db="EMBL/GenBank/DDBJ databases">
        <title>Whole genome sequencing of endophytic bacterium.</title>
        <authorList>
            <person name="Eedara R."/>
            <person name="Podile A.R."/>
        </authorList>
    </citation>
    <scope>NUCLEOTIDE SEQUENCE [LARGE SCALE GENOMIC DNA]</scope>
    <source>
        <strain evidence="11 12">RP1T</strain>
    </source>
</reference>
<evidence type="ECO:0000256" key="6">
    <source>
        <dbReference type="ARBA" id="ARBA00022801"/>
    </source>
</evidence>
<dbReference type="Pfam" id="PF01252">
    <property type="entry name" value="Peptidase_A8"/>
    <property type="match status" value="1"/>
</dbReference>
<comment type="catalytic activity">
    <reaction evidence="9">
        <text>Release of signal peptides from bacterial membrane prolipoproteins. Hydrolyzes -Xaa-Yaa-Zaa-|-(S,diacylglyceryl)Cys-, in which Xaa is hydrophobic (preferably Leu), and Yaa (Ala or Ser) and Zaa (Gly or Ala) have small, neutral side chains.</text>
        <dbReference type="EC" id="3.4.23.36"/>
    </reaction>
</comment>
<dbReference type="GO" id="GO:0004190">
    <property type="term" value="F:aspartic-type endopeptidase activity"/>
    <property type="evidence" value="ECO:0007669"/>
    <property type="project" value="UniProtKB-UniRule"/>
</dbReference>
<keyword evidence="12" id="KW-1185">Reference proteome</keyword>
<keyword evidence="6 9" id="KW-0378">Hydrolase</keyword>
<dbReference type="UniPathway" id="UPA00665"/>
<evidence type="ECO:0000256" key="7">
    <source>
        <dbReference type="ARBA" id="ARBA00022989"/>
    </source>
</evidence>
<feature type="transmembrane region" description="Helical" evidence="9">
    <location>
        <begin position="74"/>
        <end position="94"/>
    </location>
</feature>
<evidence type="ECO:0000256" key="8">
    <source>
        <dbReference type="ARBA" id="ARBA00023136"/>
    </source>
</evidence>
<dbReference type="InterPro" id="IPR001872">
    <property type="entry name" value="Peptidase_A8"/>
</dbReference>
<dbReference type="PANTHER" id="PTHR33695">
    <property type="entry name" value="LIPOPROTEIN SIGNAL PEPTIDASE"/>
    <property type="match status" value="1"/>
</dbReference>
<evidence type="ECO:0000256" key="9">
    <source>
        <dbReference type="HAMAP-Rule" id="MF_00161"/>
    </source>
</evidence>
<comment type="caution">
    <text evidence="11">The sequence shown here is derived from an EMBL/GenBank/DDBJ whole genome shotgun (WGS) entry which is preliminary data.</text>
</comment>
<proteinExistence type="inferred from homology"/>
<dbReference type="EMBL" id="PUEJ01000003">
    <property type="protein sequence ID" value="PRH87800.1"/>
    <property type="molecule type" value="Genomic_DNA"/>
</dbReference>
<keyword evidence="8 9" id="KW-0472">Membrane</keyword>
<sequence length="184" mass="20259">MKSVFSGRYTFIGVMVAVLAIIIDQGFKYWALHIFQIGERVMYQEAVDWTPFLKFTLVWNRGVSFGLFQQESQIGLILLVAFRLIATVLLLAWLARIHTRSSAVGIGLIIGGAIGNAADGLLAIEGPLAPDWLQREGVADFFLLHAGDFSWYVFNLADVAIVAGVALLLYDMVVNKEPQTHGSS</sequence>
<dbReference type="NCBIfam" id="TIGR00077">
    <property type="entry name" value="lspA"/>
    <property type="match status" value="1"/>
</dbReference>
<dbReference type="Proteomes" id="UP000237682">
    <property type="component" value="Unassembled WGS sequence"/>
</dbReference>
<dbReference type="OrthoDB" id="9810259at2"/>
<evidence type="ECO:0000256" key="3">
    <source>
        <dbReference type="ARBA" id="ARBA00022670"/>
    </source>
</evidence>
<dbReference type="HAMAP" id="MF_00161">
    <property type="entry name" value="LspA"/>
    <property type="match status" value="1"/>
</dbReference>
<evidence type="ECO:0000256" key="5">
    <source>
        <dbReference type="ARBA" id="ARBA00022750"/>
    </source>
</evidence>
<comment type="similarity">
    <text evidence="1 9 10">Belongs to the peptidase A8 family.</text>
</comment>
<evidence type="ECO:0000313" key="11">
    <source>
        <dbReference type="EMBL" id="PRH87800.1"/>
    </source>
</evidence>
<comment type="subcellular location">
    <subcellularLocation>
        <location evidence="9">Cell membrane</location>
        <topology evidence="9">Multi-pass membrane protein</topology>
    </subcellularLocation>
</comment>
<feature type="transmembrane region" description="Helical" evidence="9">
    <location>
        <begin position="106"/>
        <end position="129"/>
    </location>
</feature>
<keyword evidence="5 9" id="KW-0064">Aspartyl protease</keyword>
<dbReference type="AlphaFoldDB" id="A0A2S9QES7"/>
<dbReference type="PANTHER" id="PTHR33695:SF1">
    <property type="entry name" value="LIPOPROTEIN SIGNAL PEPTIDASE"/>
    <property type="match status" value="1"/>
</dbReference>
<evidence type="ECO:0000256" key="1">
    <source>
        <dbReference type="ARBA" id="ARBA00006139"/>
    </source>
</evidence>